<protein>
    <submittedName>
        <fullName evidence="2">Uncharacterized protein</fullName>
    </submittedName>
</protein>
<accession>A0ABW8D9J5</accession>
<evidence type="ECO:0000313" key="3">
    <source>
        <dbReference type="Proteomes" id="UP001615550"/>
    </source>
</evidence>
<reference evidence="2 3" key="1">
    <citation type="submission" date="2024-08" db="EMBL/GenBank/DDBJ databases">
        <title>Draft Genome Sequence of Legionella lytica strain DSB2004, Isolated From a Fire Sprinkler System.</title>
        <authorList>
            <person name="Everhart A.D."/>
            <person name="Kidane D.T."/>
            <person name="Farone A.L."/>
            <person name="Farone M.B."/>
        </authorList>
    </citation>
    <scope>NUCLEOTIDE SEQUENCE [LARGE SCALE GENOMIC DNA]</scope>
    <source>
        <strain evidence="2 3">DSB2004</strain>
    </source>
</reference>
<feature type="compositionally biased region" description="Polar residues" evidence="1">
    <location>
        <begin position="43"/>
        <end position="59"/>
    </location>
</feature>
<dbReference type="Proteomes" id="UP001615550">
    <property type="component" value="Unassembled WGS sequence"/>
</dbReference>
<organism evidence="2 3">
    <name type="scientific">Legionella lytica</name>
    <dbReference type="NCBI Taxonomy" id="96232"/>
    <lineage>
        <taxon>Bacteria</taxon>
        <taxon>Pseudomonadati</taxon>
        <taxon>Pseudomonadota</taxon>
        <taxon>Gammaproteobacteria</taxon>
        <taxon>Legionellales</taxon>
        <taxon>Legionellaceae</taxon>
        <taxon>Legionella</taxon>
    </lineage>
</organism>
<dbReference type="RefSeq" id="WP_400187508.1">
    <property type="nucleotide sequence ID" value="NZ_JBGORX010000002.1"/>
</dbReference>
<feature type="region of interest" description="Disordered" evidence="1">
    <location>
        <begin position="38"/>
        <end position="80"/>
    </location>
</feature>
<keyword evidence="3" id="KW-1185">Reference proteome</keyword>
<evidence type="ECO:0000313" key="2">
    <source>
        <dbReference type="EMBL" id="MFJ1268666.1"/>
    </source>
</evidence>
<comment type="caution">
    <text evidence="2">The sequence shown here is derived from an EMBL/GenBank/DDBJ whole genome shotgun (WGS) entry which is preliminary data.</text>
</comment>
<sequence>MPDKIQHTAASLQQKMLARYGDELPHKHNKHHLSYRKHYRSHPCNQNNNVDEENSTGSTGLVRELKLKKMRKRPDKGQFH</sequence>
<evidence type="ECO:0000256" key="1">
    <source>
        <dbReference type="SAM" id="MobiDB-lite"/>
    </source>
</evidence>
<dbReference type="EMBL" id="JBGORX010000002">
    <property type="protein sequence ID" value="MFJ1268666.1"/>
    <property type="molecule type" value="Genomic_DNA"/>
</dbReference>
<gene>
    <name evidence="2" type="ORF">ACD661_08890</name>
</gene>
<proteinExistence type="predicted"/>
<name>A0ABW8D9J5_9GAMM</name>